<sequence>MEHKNLQLAAVVKLSFGYLYFDNDFFTFPCLFCGFSFLVPF</sequence>
<gene>
    <name evidence="1" type="ORF">MtrunA17_Chr2g0315041</name>
</gene>
<protein>
    <submittedName>
        <fullName evidence="1">Uncharacterized protein</fullName>
    </submittedName>
</protein>
<evidence type="ECO:0000313" key="1">
    <source>
        <dbReference type="EMBL" id="RHN74874.1"/>
    </source>
</evidence>
<reference evidence="1" key="1">
    <citation type="journal article" date="2018" name="Nat. Plants">
        <title>Whole-genome landscape of Medicago truncatula symbiotic genes.</title>
        <authorList>
            <person name="Pecrix Y."/>
            <person name="Gamas P."/>
            <person name="Carrere S."/>
        </authorList>
    </citation>
    <scope>NUCLEOTIDE SEQUENCE</scope>
    <source>
        <tissue evidence="1">Leaves</tissue>
    </source>
</reference>
<dbReference type="Proteomes" id="UP000265566">
    <property type="component" value="Chromosome 2"/>
</dbReference>
<comment type="caution">
    <text evidence="1">The sequence shown here is derived from an EMBL/GenBank/DDBJ whole genome shotgun (WGS) entry which is preliminary data.</text>
</comment>
<accession>A0A396JCS7</accession>
<organism evidence="1">
    <name type="scientific">Medicago truncatula</name>
    <name type="common">Barrel medic</name>
    <name type="synonym">Medicago tribuloides</name>
    <dbReference type="NCBI Taxonomy" id="3880"/>
    <lineage>
        <taxon>Eukaryota</taxon>
        <taxon>Viridiplantae</taxon>
        <taxon>Streptophyta</taxon>
        <taxon>Embryophyta</taxon>
        <taxon>Tracheophyta</taxon>
        <taxon>Spermatophyta</taxon>
        <taxon>Magnoliopsida</taxon>
        <taxon>eudicotyledons</taxon>
        <taxon>Gunneridae</taxon>
        <taxon>Pentapetalae</taxon>
        <taxon>rosids</taxon>
        <taxon>fabids</taxon>
        <taxon>Fabales</taxon>
        <taxon>Fabaceae</taxon>
        <taxon>Papilionoideae</taxon>
        <taxon>50 kb inversion clade</taxon>
        <taxon>NPAAA clade</taxon>
        <taxon>Hologalegina</taxon>
        <taxon>IRL clade</taxon>
        <taxon>Trifolieae</taxon>
        <taxon>Medicago</taxon>
    </lineage>
</organism>
<proteinExistence type="predicted"/>
<dbReference type="AlphaFoldDB" id="A0A396JCS7"/>
<dbReference type="Gramene" id="rna11003">
    <property type="protein sequence ID" value="RHN74874.1"/>
    <property type="gene ID" value="gene11003"/>
</dbReference>
<dbReference type="EMBL" id="PSQE01000002">
    <property type="protein sequence ID" value="RHN74874.1"/>
    <property type="molecule type" value="Genomic_DNA"/>
</dbReference>
<name>A0A396JCS7_MEDTR</name>